<dbReference type="PROSITE" id="PS51294">
    <property type="entry name" value="HTH_MYB"/>
    <property type="match status" value="2"/>
</dbReference>
<accession>A0A1Y1IMZ7</accession>
<feature type="region of interest" description="Disordered" evidence="1">
    <location>
        <begin position="1009"/>
        <end position="1042"/>
    </location>
</feature>
<dbReference type="OrthoDB" id="2143914at2759"/>
<feature type="region of interest" description="Disordered" evidence="1">
    <location>
        <begin position="836"/>
        <end position="893"/>
    </location>
</feature>
<dbReference type="Pfam" id="PF00249">
    <property type="entry name" value="Myb_DNA-binding"/>
    <property type="match status" value="2"/>
</dbReference>
<dbReference type="Gene3D" id="1.10.10.60">
    <property type="entry name" value="Homeodomain-like"/>
    <property type="match status" value="2"/>
</dbReference>
<feature type="compositionally biased region" description="Basic and acidic residues" evidence="1">
    <location>
        <begin position="229"/>
        <end position="242"/>
    </location>
</feature>
<dbReference type="PANTHER" id="PTHR45614:SF76">
    <property type="entry name" value="TRANSCRIPTION FACTOR MYB124"/>
    <property type="match status" value="1"/>
</dbReference>
<feature type="domain" description="Myb-like" evidence="2">
    <location>
        <begin position="65"/>
        <end position="108"/>
    </location>
</feature>
<dbReference type="CDD" id="cd00167">
    <property type="entry name" value="SANT"/>
    <property type="match status" value="2"/>
</dbReference>
<evidence type="ECO:0000256" key="1">
    <source>
        <dbReference type="SAM" id="MobiDB-lite"/>
    </source>
</evidence>
<dbReference type="InterPro" id="IPR009057">
    <property type="entry name" value="Homeodomain-like_sf"/>
</dbReference>
<dbReference type="GO" id="GO:0000981">
    <property type="term" value="F:DNA-binding transcription factor activity, RNA polymerase II-specific"/>
    <property type="evidence" value="ECO:0000318"/>
    <property type="project" value="GO_Central"/>
</dbReference>
<proteinExistence type="predicted"/>
<evidence type="ECO:0000259" key="2">
    <source>
        <dbReference type="PROSITE" id="PS50090"/>
    </source>
</evidence>
<organism evidence="4 5">
    <name type="scientific">Klebsormidium nitens</name>
    <name type="common">Green alga</name>
    <name type="synonym">Ulothrix nitens</name>
    <dbReference type="NCBI Taxonomy" id="105231"/>
    <lineage>
        <taxon>Eukaryota</taxon>
        <taxon>Viridiplantae</taxon>
        <taxon>Streptophyta</taxon>
        <taxon>Klebsormidiophyceae</taxon>
        <taxon>Klebsormidiales</taxon>
        <taxon>Klebsormidiaceae</taxon>
        <taxon>Klebsormidium</taxon>
    </lineage>
</organism>
<dbReference type="SUPFAM" id="SSF46689">
    <property type="entry name" value="Homeodomain-like"/>
    <property type="match status" value="1"/>
</dbReference>
<dbReference type="GO" id="GO:0006355">
    <property type="term" value="P:regulation of DNA-templated transcription"/>
    <property type="evidence" value="ECO:0000318"/>
    <property type="project" value="GO_Central"/>
</dbReference>
<feature type="compositionally biased region" description="Polar residues" evidence="1">
    <location>
        <begin position="838"/>
        <end position="852"/>
    </location>
</feature>
<dbReference type="InterPro" id="IPR017930">
    <property type="entry name" value="Myb_dom"/>
</dbReference>
<evidence type="ECO:0000259" key="3">
    <source>
        <dbReference type="PROSITE" id="PS51294"/>
    </source>
</evidence>
<evidence type="ECO:0000313" key="4">
    <source>
        <dbReference type="EMBL" id="GAQ91482.1"/>
    </source>
</evidence>
<dbReference type="STRING" id="105231.A0A1Y1IMZ7"/>
<reference evidence="4 5" key="1">
    <citation type="journal article" date="2014" name="Nat. Commun.">
        <title>Klebsormidium flaccidum genome reveals primary factors for plant terrestrial adaptation.</title>
        <authorList>
            <person name="Hori K."/>
            <person name="Maruyama F."/>
            <person name="Fujisawa T."/>
            <person name="Togashi T."/>
            <person name="Yamamoto N."/>
            <person name="Seo M."/>
            <person name="Sato S."/>
            <person name="Yamada T."/>
            <person name="Mori H."/>
            <person name="Tajima N."/>
            <person name="Moriyama T."/>
            <person name="Ikeuchi M."/>
            <person name="Watanabe M."/>
            <person name="Wada H."/>
            <person name="Kobayashi K."/>
            <person name="Saito M."/>
            <person name="Masuda T."/>
            <person name="Sasaki-Sekimoto Y."/>
            <person name="Mashiguchi K."/>
            <person name="Awai K."/>
            <person name="Shimojima M."/>
            <person name="Masuda S."/>
            <person name="Iwai M."/>
            <person name="Nobusawa T."/>
            <person name="Narise T."/>
            <person name="Kondo S."/>
            <person name="Saito H."/>
            <person name="Sato R."/>
            <person name="Murakawa M."/>
            <person name="Ihara Y."/>
            <person name="Oshima-Yamada Y."/>
            <person name="Ohtaka K."/>
            <person name="Satoh M."/>
            <person name="Sonobe K."/>
            <person name="Ishii M."/>
            <person name="Ohtani R."/>
            <person name="Kanamori-Sato M."/>
            <person name="Honoki R."/>
            <person name="Miyazaki D."/>
            <person name="Mochizuki H."/>
            <person name="Umetsu J."/>
            <person name="Higashi K."/>
            <person name="Shibata D."/>
            <person name="Kamiya Y."/>
            <person name="Sato N."/>
            <person name="Nakamura Y."/>
            <person name="Tabata S."/>
            <person name="Ida S."/>
            <person name="Kurokawa K."/>
            <person name="Ohta H."/>
        </authorList>
    </citation>
    <scope>NUCLEOTIDE SEQUENCE [LARGE SCALE GENOMIC DNA]</scope>
    <source>
        <strain evidence="4 5">NIES-2285</strain>
    </source>
</reference>
<feature type="compositionally biased region" description="Basic and acidic residues" evidence="1">
    <location>
        <begin position="853"/>
        <end position="885"/>
    </location>
</feature>
<dbReference type="PROSITE" id="PS50090">
    <property type="entry name" value="MYB_LIKE"/>
    <property type="match status" value="2"/>
</dbReference>
<feature type="domain" description="Myb-like" evidence="2">
    <location>
        <begin position="113"/>
        <end position="159"/>
    </location>
</feature>
<feature type="domain" description="HTH myb-type" evidence="3">
    <location>
        <begin position="113"/>
        <end position="163"/>
    </location>
</feature>
<sequence>MNPRRPASTSLPDTMAYYMYQDTSAKGLQPQLQQFQPAAIQLTVAQVKSAEDAPLGKDGKIPVIWSTEEDEQLRDLVGKYGTQKWAAIAGKMAEKTSKQCRRRWQIIMNLIGKKGGWSEEEDRLLLEGHRNYGNRWTEIAKLVPGRTDNAVKNRYCALAKKIAEGDKPGKRKRRKRATIEHKAPEGVVAPYPGAIIVKTKLEPKVTPQEGGAQRIQNGGVKRKGPTAYERQRSSESFAERDGNPFSMHWQAAGSSGGDNSGRYRPPQSAEQRTQALVAELFGGGHMSQGMEASEGNFVSEGELPGGAYQRLLFVGDGNDPRGNGHSNERRSSHHSSYYPSEHYGARGEVPDSATWYADEAAHGAYPEYHQGFHPGGANRSTPPGSARAHKRGRMLTSEELHQHQQRQNGLHRAASQFNVNARVIYGTPEGGRPKVASRPPSSKSGSPGGKGSRSYPTQLQHALASIQRAKAQKTSPGRLATEQASRVKRKYTKREGGLKIALPEDALLTRVHKVPRDTEMAVGLLAAEMQHQPKRTRPSLSIHIPKTSGSNPSSPHEGKQPGARPLSSTRVGPSRLNPETLHKLAQHGVRPRVPSAMRRTALAMERGMDSRELARSNAHRQAQSQNDMQEIISWMSTPKSKSYFHQYITPGFEASPTFVGSGISSAPPSLNLTPTSACAPADAAKGLAWEDRFWGASRRSTAGGHFLADDSDGVLLYTDRNVDPPCFRLSPLAFQHEGSPGLNSPGMIPSLPRSPTVGALPLPKPSLPKLNTPGNSPMTTPKLLSVFSPMLGAYGLTPRKLFFEPGGYCFDDMANEIGLSPRITELTDEAPDLATSAPIDTSFTFPSVSQGEQSDRVKGYSKRTEEKVKGDGKERFDTRNSDVREGSPAQGLVSESMPGLLALPEVADEAAEDARQGGDGPAISPGMLTYSGLLSPAIPMSTRVKGSPLSRSTLLSLTPRGDALASPGFPDGEDDFFFAFSQNMSPLHSPRFLSPVASPIARAVLAASPRSPFKAPGATWRSGITSPISSFLSRTTQPHQDD</sequence>
<feature type="region of interest" description="Disordered" evidence="1">
    <location>
        <begin position="529"/>
        <end position="593"/>
    </location>
</feature>
<gene>
    <name evidence="4" type="ORF">KFL_007930050</name>
</gene>
<dbReference type="AlphaFoldDB" id="A0A1Y1IMZ7"/>
<feature type="region of interest" description="Disordered" evidence="1">
    <location>
        <begin position="366"/>
        <end position="490"/>
    </location>
</feature>
<dbReference type="PANTHER" id="PTHR45614">
    <property type="entry name" value="MYB PROTEIN-RELATED"/>
    <property type="match status" value="1"/>
</dbReference>
<dbReference type="Proteomes" id="UP000054558">
    <property type="component" value="Unassembled WGS sequence"/>
</dbReference>
<dbReference type="GO" id="GO:0005634">
    <property type="term" value="C:nucleus"/>
    <property type="evidence" value="ECO:0000318"/>
    <property type="project" value="GO_Central"/>
</dbReference>
<dbReference type="SMART" id="SM00717">
    <property type="entry name" value="SANT"/>
    <property type="match status" value="2"/>
</dbReference>
<feature type="domain" description="HTH myb-type" evidence="3">
    <location>
        <begin position="65"/>
        <end position="112"/>
    </location>
</feature>
<dbReference type="EMBL" id="DF237742">
    <property type="protein sequence ID" value="GAQ91482.1"/>
    <property type="molecule type" value="Genomic_DNA"/>
</dbReference>
<protein>
    <submittedName>
        <fullName evidence="4">MYB family transcription factor</fullName>
    </submittedName>
</protein>
<evidence type="ECO:0000313" key="5">
    <source>
        <dbReference type="Proteomes" id="UP000054558"/>
    </source>
</evidence>
<name>A0A1Y1IMZ7_KLENI</name>
<feature type="compositionally biased region" description="Polar residues" evidence="1">
    <location>
        <begin position="1022"/>
        <end position="1042"/>
    </location>
</feature>
<dbReference type="InterPro" id="IPR050560">
    <property type="entry name" value="MYB_TF"/>
</dbReference>
<dbReference type="GO" id="GO:0000978">
    <property type="term" value="F:RNA polymerase II cis-regulatory region sequence-specific DNA binding"/>
    <property type="evidence" value="ECO:0000318"/>
    <property type="project" value="GO_Central"/>
</dbReference>
<dbReference type="InterPro" id="IPR001005">
    <property type="entry name" value="SANT/Myb"/>
</dbReference>
<feature type="region of interest" description="Disordered" evidence="1">
    <location>
        <begin position="205"/>
        <end position="271"/>
    </location>
</feature>
<keyword evidence="5" id="KW-1185">Reference proteome</keyword>
<feature type="region of interest" description="Disordered" evidence="1">
    <location>
        <begin position="312"/>
        <end position="345"/>
    </location>
</feature>